<name>A0A2T3XLJ4_9BURK</name>
<feature type="domain" description="FAD dependent oxidoreductase" evidence="2">
    <location>
        <begin position="7"/>
        <end position="351"/>
    </location>
</feature>
<dbReference type="Pfam" id="PF01266">
    <property type="entry name" value="DAO"/>
    <property type="match status" value="1"/>
</dbReference>
<dbReference type="InterPro" id="IPR006076">
    <property type="entry name" value="FAD-dep_OxRdtase"/>
</dbReference>
<keyword evidence="1" id="KW-0560">Oxidoreductase</keyword>
<dbReference type="AlphaFoldDB" id="A0A2T3XLJ4"/>
<accession>A0A2T3XLJ4</accession>
<dbReference type="GO" id="GO:0016491">
    <property type="term" value="F:oxidoreductase activity"/>
    <property type="evidence" value="ECO:0007669"/>
    <property type="project" value="UniProtKB-KW"/>
</dbReference>
<evidence type="ECO:0000313" key="4">
    <source>
        <dbReference type="Proteomes" id="UP000240638"/>
    </source>
</evidence>
<sequence length="374" mass="40019">MTISSPRVLIVGAGIIGAILAYDFSRRGARVTVLDRNERASGATAGSFAWITNQTKFRNADTLSEAGARDYFNLHRLSHLRWRYLQDEVKAKLPIRWCGCLQLAVPGTQQATELDAELQRRLRWGSPTFKVSAAEARELEPALRPGDETFITYTPDEGMMAPVQMTAAMLDEAIALGASYSANDAFASLQRTAGGYTVTSAKGTREADIVVFAGGIANPELTEQVGLKAPLVHSVGSVVHLAPLPPLFDKVVLGSHVHAIQRFDGRVVIAQHFSGSPVGDPSAPNPEQLVEVAAAILPGLKGAKVEKVTETRRVIPADGLPVFSRSGDEAGIAAITTNAGVSLGAILSQLIVTEMIEGVRVKLLDPYRAERFTA</sequence>
<dbReference type="Gene3D" id="3.30.9.10">
    <property type="entry name" value="D-Amino Acid Oxidase, subunit A, domain 2"/>
    <property type="match status" value="1"/>
</dbReference>
<dbReference type="Proteomes" id="UP000240638">
    <property type="component" value="Unassembled WGS sequence"/>
</dbReference>
<comment type="caution">
    <text evidence="3">The sequence shown here is derived from an EMBL/GenBank/DDBJ whole genome shotgun (WGS) entry which is preliminary data.</text>
</comment>
<dbReference type="PANTHER" id="PTHR13847">
    <property type="entry name" value="SARCOSINE DEHYDROGENASE-RELATED"/>
    <property type="match status" value="1"/>
</dbReference>
<evidence type="ECO:0000313" key="3">
    <source>
        <dbReference type="EMBL" id="PTB17329.1"/>
    </source>
</evidence>
<dbReference type="SUPFAM" id="SSF51905">
    <property type="entry name" value="FAD/NAD(P)-binding domain"/>
    <property type="match status" value="1"/>
</dbReference>
<dbReference type="GO" id="GO:0005737">
    <property type="term" value="C:cytoplasm"/>
    <property type="evidence" value="ECO:0007669"/>
    <property type="project" value="TreeGrafter"/>
</dbReference>
<dbReference type="RefSeq" id="WP_107153932.1">
    <property type="nucleotide sequence ID" value="NZ_PYUC01000020.1"/>
</dbReference>
<dbReference type="InterPro" id="IPR036188">
    <property type="entry name" value="FAD/NAD-bd_sf"/>
</dbReference>
<dbReference type="EMBL" id="PYUC01000020">
    <property type="protein sequence ID" value="PTB17329.1"/>
    <property type="molecule type" value="Genomic_DNA"/>
</dbReference>
<protein>
    <submittedName>
        <fullName evidence="3">FAD-dependent oxidoreductase</fullName>
    </submittedName>
</protein>
<gene>
    <name evidence="3" type="ORF">C9I57_28650</name>
</gene>
<proteinExistence type="predicted"/>
<reference evidence="3 4" key="1">
    <citation type="submission" date="2018-03" db="EMBL/GenBank/DDBJ databases">
        <title>Whole genome analyses suggest that Burkholderia sensu lato contains two further novel genera in the rhizoxinica-symbiotica group Mycetohabitans gen. nov., and Trinickia gen. nov.: implications for the evolution of diazotrophy and nodulation in the Burkholderiaceae.</title>
        <authorList>
            <person name="Estrada De Los Santos P."/>
            <person name="Palmer M."/>
            <person name="Chavez-Ramirez B."/>
            <person name="Steenkamp E.T."/>
            <person name="Hirsch A.M."/>
            <person name="Manyaka P."/>
            <person name="Maluk M."/>
            <person name="Lafos M."/>
            <person name="Crook M."/>
            <person name="Gross E."/>
            <person name="Simon M.F."/>
            <person name="Bueno Dos Reis Junior F."/>
            <person name="Poole P.S."/>
            <person name="Venter S.N."/>
            <person name="James E.K."/>
        </authorList>
    </citation>
    <scope>NUCLEOTIDE SEQUENCE [LARGE SCALE GENOMIC DNA]</scope>
    <source>
        <strain evidence="3 4">JPY-366</strain>
    </source>
</reference>
<dbReference type="Gene3D" id="3.50.50.60">
    <property type="entry name" value="FAD/NAD(P)-binding domain"/>
    <property type="match status" value="1"/>
</dbReference>
<organism evidence="3 4">
    <name type="scientific">Trinickia symbiotica</name>
    <dbReference type="NCBI Taxonomy" id="863227"/>
    <lineage>
        <taxon>Bacteria</taxon>
        <taxon>Pseudomonadati</taxon>
        <taxon>Pseudomonadota</taxon>
        <taxon>Betaproteobacteria</taxon>
        <taxon>Burkholderiales</taxon>
        <taxon>Burkholderiaceae</taxon>
        <taxon>Trinickia</taxon>
    </lineage>
</organism>
<dbReference type="PANTHER" id="PTHR13847:SF289">
    <property type="entry name" value="GLYCINE OXIDASE"/>
    <property type="match status" value="1"/>
</dbReference>
<evidence type="ECO:0000256" key="1">
    <source>
        <dbReference type="ARBA" id="ARBA00023002"/>
    </source>
</evidence>
<evidence type="ECO:0000259" key="2">
    <source>
        <dbReference type="Pfam" id="PF01266"/>
    </source>
</evidence>